<dbReference type="PANTHER" id="PTHR12318">
    <property type="entry name" value="TESTOSTERONE-REGULATED PROTEIN RP2"/>
    <property type="match status" value="1"/>
</dbReference>
<keyword evidence="6" id="KW-0464">Manganese</keyword>
<comment type="cofactor">
    <cofactor evidence="1">
        <name>Mn(2+)</name>
        <dbReference type="ChEBI" id="CHEBI:29035"/>
    </cofactor>
</comment>
<dbReference type="GO" id="GO:0016818">
    <property type="term" value="F:hydrolase activity, acting on acid anhydrides, in phosphorus-containing anhydrides"/>
    <property type="evidence" value="ECO:0007669"/>
    <property type="project" value="InterPro"/>
</dbReference>
<dbReference type="GO" id="GO:0046872">
    <property type="term" value="F:metal ion binding"/>
    <property type="evidence" value="ECO:0007669"/>
    <property type="project" value="UniProtKB-KW"/>
</dbReference>
<keyword evidence="5" id="KW-0460">Magnesium</keyword>
<sequence>MRVDEDNVPILPGRSLRPKDAATLLLIRRDGGPPRVLMGRRARGHVFMAQKWVFPGGRIHPSDFRVPVASELADHVATPLCRTAPPPRARALAAAAVRELFEETGLVLGQPGKGVTRSPEWRDFLGLGYLPHLAPLQFVGRAITPRVRPRRFDARFFMADAGALVSLDPTSGSGELDEIAWFRWDEAERLDLPSITRAILADVAARLSDPTRPIPYHRFDAGKHRLLDL</sequence>
<reference evidence="8 9" key="1">
    <citation type="submission" date="2017-07" db="EMBL/GenBank/DDBJ databases">
        <title>Sandarakinorhabdus cyanobacteriorum sp. nov., a novel bacterium isolated from cyanobacterial aggregates in a eutrophic lake.</title>
        <authorList>
            <person name="Cai H."/>
        </authorList>
    </citation>
    <scope>NUCLEOTIDE SEQUENCE [LARGE SCALE GENOMIC DNA]</scope>
    <source>
        <strain evidence="8 9">TH057</strain>
    </source>
</reference>
<feature type="domain" description="Nudix hydrolase" evidence="7">
    <location>
        <begin position="18"/>
        <end position="205"/>
    </location>
</feature>
<dbReference type="PROSITE" id="PS51462">
    <property type="entry name" value="NUDIX"/>
    <property type="match status" value="1"/>
</dbReference>
<dbReference type="CDD" id="cd18870">
    <property type="entry name" value="NUDIX_AcylCoAdiphos_Nudt19"/>
    <property type="match status" value="1"/>
</dbReference>
<dbReference type="Pfam" id="PF00293">
    <property type="entry name" value="NUDIX"/>
    <property type="match status" value="1"/>
</dbReference>
<evidence type="ECO:0000256" key="3">
    <source>
        <dbReference type="ARBA" id="ARBA00022723"/>
    </source>
</evidence>
<dbReference type="EMBL" id="NOXT01000086">
    <property type="protein sequence ID" value="OYQ31326.1"/>
    <property type="molecule type" value="Genomic_DNA"/>
</dbReference>
<name>A0A255YQ13_9SPHN</name>
<keyword evidence="3" id="KW-0479">Metal-binding</keyword>
<dbReference type="AlphaFoldDB" id="A0A255YQ13"/>
<dbReference type="InterPro" id="IPR000086">
    <property type="entry name" value="NUDIX_hydrolase_dom"/>
</dbReference>
<evidence type="ECO:0000313" key="9">
    <source>
        <dbReference type="Proteomes" id="UP000216991"/>
    </source>
</evidence>
<dbReference type="Gene3D" id="3.90.79.10">
    <property type="entry name" value="Nucleoside Triphosphate Pyrophosphohydrolase"/>
    <property type="match status" value="1"/>
</dbReference>
<comment type="cofactor">
    <cofactor evidence="2">
        <name>Mg(2+)</name>
        <dbReference type="ChEBI" id="CHEBI:18420"/>
    </cofactor>
</comment>
<evidence type="ECO:0000256" key="5">
    <source>
        <dbReference type="ARBA" id="ARBA00022842"/>
    </source>
</evidence>
<accession>A0A255YQ13</accession>
<dbReference type="SUPFAM" id="SSF55811">
    <property type="entry name" value="Nudix"/>
    <property type="match status" value="1"/>
</dbReference>
<dbReference type="RefSeq" id="WP_094472917.1">
    <property type="nucleotide sequence ID" value="NZ_NOXT01000086.1"/>
</dbReference>
<proteinExistence type="predicted"/>
<organism evidence="8 9">
    <name type="scientific">Sandarakinorhabdus cyanobacteriorum</name>
    <dbReference type="NCBI Taxonomy" id="1981098"/>
    <lineage>
        <taxon>Bacteria</taxon>
        <taxon>Pseudomonadati</taxon>
        <taxon>Pseudomonadota</taxon>
        <taxon>Alphaproteobacteria</taxon>
        <taxon>Sphingomonadales</taxon>
        <taxon>Sphingosinicellaceae</taxon>
        <taxon>Sandarakinorhabdus</taxon>
    </lineage>
</organism>
<dbReference type="OrthoDB" id="7183442at2"/>
<keyword evidence="9" id="KW-1185">Reference proteome</keyword>
<evidence type="ECO:0000259" key="7">
    <source>
        <dbReference type="PROSITE" id="PS51462"/>
    </source>
</evidence>
<evidence type="ECO:0000256" key="2">
    <source>
        <dbReference type="ARBA" id="ARBA00001946"/>
    </source>
</evidence>
<dbReference type="InterPro" id="IPR039121">
    <property type="entry name" value="NUDT19"/>
</dbReference>
<evidence type="ECO:0000256" key="1">
    <source>
        <dbReference type="ARBA" id="ARBA00001936"/>
    </source>
</evidence>
<evidence type="ECO:0000256" key="4">
    <source>
        <dbReference type="ARBA" id="ARBA00022801"/>
    </source>
</evidence>
<evidence type="ECO:0000256" key="6">
    <source>
        <dbReference type="ARBA" id="ARBA00023211"/>
    </source>
</evidence>
<comment type="caution">
    <text evidence="8">The sequence shown here is derived from an EMBL/GenBank/DDBJ whole genome shotgun (WGS) entry which is preliminary data.</text>
</comment>
<keyword evidence="4 8" id="KW-0378">Hydrolase</keyword>
<dbReference type="PANTHER" id="PTHR12318:SF0">
    <property type="entry name" value="ACYL-COENZYME A DIPHOSPHATASE NUDT19"/>
    <property type="match status" value="1"/>
</dbReference>
<gene>
    <name evidence="8" type="ORF">CHU93_04295</name>
</gene>
<dbReference type="Proteomes" id="UP000216991">
    <property type="component" value="Unassembled WGS sequence"/>
</dbReference>
<dbReference type="InterPro" id="IPR015797">
    <property type="entry name" value="NUDIX_hydrolase-like_dom_sf"/>
</dbReference>
<evidence type="ECO:0000313" key="8">
    <source>
        <dbReference type="EMBL" id="OYQ31326.1"/>
    </source>
</evidence>
<protein>
    <submittedName>
        <fullName evidence="8">NUDIX hydrolase</fullName>
    </submittedName>
</protein>